<reference evidence="4" key="2">
    <citation type="submission" date="2015-01" db="EMBL/GenBank/DDBJ databases">
        <title>Evolutionary Origins and Diversification of the Mycorrhizal Mutualists.</title>
        <authorList>
            <consortium name="DOE Joint Genome Institute"/>
            <consortium name="Mycorrhizal Genomics Consortium"/>
            <person name="Kohler A."/>
            <person name="Kuo A."/>
            <person name="Nagy L.G."/>
            <person name="Floudas D."/>
            <person name="Copeland A."/>
            <person name="Barry K.W."/>
            <person name="Cichocki N."/>
            <person name="Veneault-Fourrey C."/>
            <person name="LaButti K."/>
            <person name="Lindquist E.A."/>
            <person name="Lipzen A."/>
            <person name="Lundell T."/>
            <person name="Morin E."/>
            <person name="Murat C."/>
            <person name="Riley R."/>
            <person name="Ohm R."/>
            <person name="Sun H."/>
            <person name="Tunlid A."/>
            <person name="Henrissat B."/>
            <person name="Grigoriev I.V."/>
            <person name="Hibbett D.S."/>
            <person name="Martin F."/>
        </authorList>
    </citation>
    <scope>NUCLEOTIDE SEQUENCE [LARGE SCALE GENOMIC DNA]</scope>
    <source>
        <strain evidence="4">MAFF 305830</strain>
    </source>
</reference>
<organism evidence="3 4">
    <name type="scientific">Serendipita vermifera MAFF 305830</name>
    <dbReference type="NCBI Taxonomy" id="933852"/>
    <lineage>
        <taxon>Eukaryota</taxon>
        <taxon>Fungi</taxon>
        <taxon>Dikarya</taxon>
        <taxon>Basidiomycota</taxon>
        <taxon>Agaricomycotina</taxon>
        <taxon>Agaricomycetes</taxon>
        <taxon>Sebacinales</taxon>
        <taxon>Serendipitaceae</taxon>
        <taxon>Serendipita</taxon>
    </lineage>
</organism>
<feature type="compositionally biased region" description="Basic and acidic residues" evidence="1">
    <location>
        <begin position="23"/>
        <end position="36"/>
    </location>
</feature>
<evidence type="ECO:0000313" key="4">
    <source>
        <dbReference type="Proteomes" id="UP000054097"/>
    </source>
</evidence>
<dbReference type="InterPro" id="IPR040976">
    <property type="entry name" value="Pkinase_fungal"/>
</dbReference>
<evidence type="ECO:0000256" key="1">
    <source>
        <dbReference type="SAM" id="MobiDB-lite"/>
    </source>
</evidence>
<dbReference type="AlphaFoldDB" id="A0A0C2X061"/>
<dbReference type="OrthoDB" id="5569250at2759"/>
<evidence type="ECO:0000313" key="3">
    <source>
        <dbReference type="EMBL" id="KIM22937.1"/>
    </source>
</evidence>
<sequence>MANEARSYFPSEVPEQPKNLDCASHKNDKPTEATKPALKEISPEAFRALLRFSEKDERPQVAIWPLLYSYKSNITRTTCHQLFNAIVATLKEEHVSSIEFHVQGDKAPKDSPAGRSCHPDVIAFDRSQLAVDRATGSRTRSTINQSISLVSTESEYRDWTRLEAIGVFESMGKEKEKDLIQVLKCIARHLLSRPDRVVVLSFYIRHTGFYLILTGASGACRTTKLSWTNSNHIELLCDFIYRILKPSANMIDPTITRNHDCDFDIKLNESHYSGCRLKWLGSAIGRRTTIFLTQVPTVPIIKEQYLLEPLDEVGIINEIHENGPIPGVVQVHDHQELREGDLAVVCSIDIEEKRHKVRLSLKESGIPFMDIQTPYEVLVATYDLLETTRCIYTNRGILHRDISKGNVLYRSEVPRVEREGTVSLASDVASSTEEAGSLREKPNKLVFCSIQHLLDEKHPRKTTPVLLIDFDHAIQVAQAEPFTSVGTPIFQARAAAATTPVDPGTGVLLGGMPDLSEAARPRYMKVLSDRVKRFPSRPTLDIILRTTQEAADREWFHQLRHDAESVFWLLLWWVIHVRPDNDKSPTHIPEDLWKTLTQPTKSQYDSRTGLLTTMQTQRGWLDPAYMALEELVRKMAAHIQGDLHWVTDKHPEEMKDPEYVHEAFQRLIFNFLVENQSESFMAQENHSKNREVGSSVHSVFSDGYFPSSRSTATQLHRL</sequence>
<dbReference type="Pfam" id="PF17667">
    <property type="entry name" value="Pkinase_fungal"/>
    <property type="match status" value="1"/>
</dbReference>
<dbReference type="HOGENOM" id="CLU_021658_0_0_1"/>
<protein>
    <recommendedName>
        <fullName evidence="2">Fungal-type protein kinase domain-containing protein</fullName>
    </recommendedName>
</protein>
<evidence type="ECO:0000259" key="2">
    <source>
        <dbReference type="Pfam" id="PF17667"/>
    </source>
</evidence>
<feature type="region of interest" description="Disordered" evidence="1">
    <location>
        <begin position="1"/>
        <end position="36"/>
    </location>
</feature>
<dbReference type="InterPro" id="IPR011009">
    <property type="entry name" value="Kinase-like_dom_sf"/>
</dbReference>
<accession>A0A0C2X061</accession>
<feature type="domain" description="Fungal-type protein kinase" evidence="2">
    <location>
        <begin position="352"/>
        <end position="573"/>
    </location>
</feature>
<proteinExistence type="predicted"/>
<gene>
    <name evidence="3" type="ORF">M408DRAFT_28288</name>
</gene>
<dbReference type="Proteomes" id="UP000054097">
    <property type="component" value="Unassembled WGS sequence"/>
</dbReference>
<reference evidence="3 4" key="1">
    <citation type="submission" date="2014-04" db="EMBL/GenBank/DDBJ databases">
        <authorList>
            <consortium name="DOE Joint Genome Institute"/>
            <person name="Kuo A."/>
            <person name="Zuccaro A."/>
            <person name="Kohler A."/>
            <person name="Nagy L.G."/>
            <person name="Floudas D."/>
            <person name="Copeland A."/>
            <person name="Barry K.W."/>
            <person name="Cichocki N."/>
            <person name="Veneault-Fourrey C."/>
            <person name="LaButti K."/>
            <person name="Lindquist E.A."/>
            <person name="Lipzen A."/>
            <person name="Lundell T."/>
            <person name="Morin E."/>
            <person name="Murat C."/>
            <person name="Sun H."/>
            <person name="Tunlid A."/>
            <person name="Henrissat B."/>
            <person name="Grigoriev I.V."/>
            <person name="Hibbett D.S."/>
            <person name="Martin F."/>
            <person name="Nordberg H.P."/>
            <person name="Cantor M.N."/>
            <person name="Hua S.X."/>
        </authorList>
    </citation>
    <scope>NUCLEOTIDE SEQUENCE [LARGE SCALE GENOMIC DNA]</scope>
    <source>
        <strain evidence="3 4">MAFF 305830</strain>
    </source>
</reference>
<name>A0A0C2X061_SERVB</name>
<dbReference type="EMBL" id="KN824345">
    <property type="protein sequence ID" value="KIM22937.1"/>
    <property type="molecule type" value="Genomic_DNA"/>
</dbReference>
<dbReference type="SUPFAM" id="SSF56112">
    <property type="entry name" value="Protein kinase-like (PK-like)"/>
    <property type="match status" value="1"/>
</dbReference>
<keyword evidence="4" id="KW-1185">Reference proteome</keyword>